<keyword evidence="6" id="KW-0539">Nucleus</keyword>
<evidence type="ECO:0000313" key="8">
    <source>
        <dbReference type="EMBL" id="ETN99293.1"/>
    </source>
</evidence>
<dbReference type="Gene3D" id="1.20.272.10">
    <property type="match status" value="1"/>
</dbReference>
<dbReference type="SUPFAM" id="SSF48019">
    <property type="entry name" value="post-AAA+ oligomerization domain-like"/>
    <property type="match status" value="1"/>
</dbReference>
<dbReference type="FunFam" id="1.20.272.10:FF:000011">
    <property type="entry name" value="Replication factor C subunit 2"/>
    <property type="match status" value="1"/>
</dbReference>
<dbReference type="SUPFAM" id="SSF52540">
    <property type="entry name" value="P-loop containing nucleoside triphosphate hydrolases"/>
    <property type="match status" value="1"/>
</dbReference>
<dbReference type="CDD" id="cd00009">
    <property type="entry name" value="AAA"/>
    <property type="match status" value="1"/>
</dbReference>
<reference evidence="8 9" key="1">
    <citation type="journal article" date="2013" name="Curr. Biol.">
        <title>The Genome of the Foraminiferan Reticulomyxa filosa.</title>
        <authorList>
            <person name="Glockner G."/>
            <person name="Hulsmann N."/>
            <person name="Schleicher M."/>
            <person name="Noegel A.A."/>
            <person name="Eichinger L."/>
            <person name="Gallinger C."/>
            <person name="Pawlowski J."/>
            <person name="Sierra R."/>
            <person name="Euteneuer U."/>
            <person name="Pillet L."/>
            <person name="Moustafa A."/>
            <person name="Platzer M."/>
            <person name="Groth M."/>
            <person name="Szafranski K."/>
            <person name="Schliwa M."/>
        </authorList>
    </citation>
    <scope>NUCLEOTIDE SEQUENCE [LARGE SCALE GENOMIC DNA]</scope>
</reference>
<dbReference type="GO" id="GO:0003689">
    <property type="term" value="F:DNA clamp loader activity"/>
    <property type="evidence" value="ECO:0007669"/>
    <property type="project" value="TreeGrafter"/>
</dbReference>
<dbReference type="Proteomes" id="UP000023152">
    <property type="component" value="Unassembled WGS sequence"/>
</dbReference>
<evidence type="ECO:0000256" key="6">
    <source>
        <dbReference type="ARBA" id="ARBA00023242"/>
    </source>
</evidence>
<comment type="caution">
    <text evidence="8">The sequence shown here is derived from an EMBL/GenBank/DDBJ whole genome shotgun (WGS) entry which is preliminary data.</text>
</comment>
<comment type="subcellular location">
    <subcellularLocation>
        <location evidence="1">Nucleus</location>
    </subcellularLocation>
</comment>
<comment type="similarity">
    <text evidence="2">Belongs to the activator 1 small subunits family.</text>
</comment>
<evidence type="ECO:0000256" key="1">
    <source>
        <dbReference type="ARBA" id="ARBA00004123"/>
    </source>
</evidence>
<dbReference type="Gene3D" id="1.10.8.60">
    <property type="match status" value="1"/>
</dbReference>
<dbReference type="InterPro" id="IPR008921">
    <property type="entry name" value="DNA_pol3_clamp-load_cplx_C"/>
</dbReference>
<name>X6LCM2_RETFI</name>
<dbReference type="GO" id="GO:0005663">
    <property type="term" value="C:DNA replication factor C complex"/>
    <property type="evidence" value="ECO:0007669"/>
    <property type="project" value="TreeGrafter"/>
</dbReference>
<dbReference type="GO" id="GO:0005634">
    <property type="term" value="C:nucleus"/>
    <property type="evidence" value="ECO:0007669"/>
    <property type="project" value="UniProtKB-SubCell"/>
</dbReference>
<evidence type="ECO:0000256" key="4">
    <source>
        <dbReference type="ARBA" id="ARBA00022741"/>
    </source>
</evidence>
<accession>X6LCM2</accession>
<dbReference type="Pfam" id="PF13177">
    <property type="entry name" value="DNA_pol3_delta2"/>
    <property type="match status" value="1"/>
</dbReference>
<evidence type="ECO:0000313" key="9">
    <source>
        <dbReference type="Proteomes" id="UP000023152"/>
    </source>
</evidence>
<dbReference type="AlphaFoldDB" id="X6LCM2"/>
<dbReference type="Pfam" id="PF21960">
    <property type="entry name" value="RCF1-5-like_lid"/>
    <property type="match status" value="1"/>
</dbReference>
<dbReference type="InterPro" id="IPR050238">
    <property type="entry name" value="DNA_Rep/Repair_Clamp_Loader"/>
</dbReference>
<keyword evidence="4" id="KW-0547">Nucleotide-binding</keyword>
<keyword evidence="5" id="KW-0067">ATP-binding</keyword>
<protein>
    <recommendedName>
        <fullName evidence="7">Replication factor C C-terminal domain-containing protein</fullName>
    </recommendedName>
</protein>
<dbReference type="GO" id="GO:0005524">
    <property type="term" value="F:ATP binding"/>
    <property type="evidence" value="ECO:0007669"/>
    <property type="project" value="UniProtKB-KW"/>
</dbReference>
<keyword evidence="3" id="KW-0235">DNA replication</keyword>
<dbReference type="InterPro" id="IPR027417">
    <property type="entry name" value="P-loop_NTPase"/>
</dbReference>
<dbReference type="EMBL" id="ASPP01044376">
    <property type="protein sequence ID" value="ETN99293.1"/>
    <property type="molecule type" value="Genomic_DNA"/>
</dbReference>
<keyword evidence="9" id="KW-1185">Reference proteome</keyword>
<proteinExistence type="inferred from homology"/>
<dbReference type="PANTHER" id="PTHR11669:SF20">
    <property type="entry name" value="REPLICATION FACTOR C SUBUNIT 4"/>
    <property type="match status" value="1"/>
</dbReference>
<evidence type="ECO:0000256" key="2">
    <source>
        <dbReference type="ARBA" id="ARBA00005378"/>
    </source>
</evidence>
<dbReference type="OMA" id="GCQSGSF"/>
<dbReference type="GO" id="GO:0006261">
    <property type="term" value="P:DNA-templated DNA replication"/>
    <property type="evidence" value="ECO:0007669"/>
    <property type="project" value="TreeGrafter"/>
</dbReference>
<dbReference type="GO" id="GO:0006281">
    <property type="term" value="P:DNA repair"/>
    <property type="evidence" value="ECO:0007669"/>
    <property type="project" value="TreeGrafter"/>
</dbReference>
<dbReference type="InterPro" id="IPR013748">
    <property type="entry name" value="Rep_factorC_C"/>
</dbReference>
<evidence type="ECO:0000256" key="3">
    <source>
        <dbReference type="ARBA" id="ARBA00022705"/>
    </source>
</evidence>
<sequence>MINNSPDLMRDRVLELNASDERGINVVREKVKQFAQYAVNDTNNEKQSPYPCPPFKIVILDEADNMTRDAQNALRRTMEKYSTVTRFCLICNYVSKIIAPVASRCAKFRFHSLTNESMKAKLGEIARNEDVKIEETAMNEIVEIANGDMRKSITLMQGAALMRPNDEVVRAEDVNAVAVRIPKDIIYNNIVDAVNSNSFDKVNSVCSLIISEGYPVPLVLSELLDLVISTSDLSTVARSELCIKLAESDKKLVDGASEQLQLLDVLASIAKAFNTSKRKKDF</sequence>
<dbReference type="PANTHER" id="PTHR11669">
    <property type="entry name" value="REPLICATION FACTOR C / DNA POLYMERASE III GAMMA-TAU SUBUNIT"/>
    <property type="match status" value="1"/>
</dbReference>
<dbReference type="GO" id="GO:0003677">
    <property type="term" value="F:DNA binding"/>
    <property type="evidence" value="ECO:0007669"/>
    <property type="project" value="InterPro"/>
</dbReference>
<dbReference type="CDD" id="cd18140">
    <property type="entry name" value="HLD_clamp_RFC"/>
    <property type="match status" value="1"/>
</dbReference>
<feature type="domain" description="Replication factor C C-terminal" evidence="7">
    <location>
        <begin position="184"/>
        <end position="268"/>
    </location>
</feature>
<evidence type="ECO:0000259" key="7">
    <source>
        <dbReference type="Pfam" id="PF08542"/>
    </source>
</evidence>
<evidence type="ECO:0000256" key="5">
    <source>
        <dbReference type="ARBA" id="ARBA00022840"/>
    </source>
</evidence>
<dbReference type="OrthoDB" id="4199794at2759"/>
<organism evidence="8 9">
    <name type="scientific">Reticulomyxa filosa</name>
    <dbReference type="NCBI Taxonomy" id="46433"/>
    <lineage>
        <taxon>Eukaryota</taxon>
        <taxon>Sar</taxon>
        <taxon>Rhizaria</taxon>
        <taxon>Retaria</taxon>
        <taxon>Foraminifera</taxon>
        <taxon>Monothalamids</taxon>
        <taxon>Reticulomyxidae</taxon>
        <taxon>Reticulomyxa</taxon>
    </lineage>
</organism>
<dbReference type="Gene3D" id="3.40.50.300">
    <property type="entry name" value="P-loop containing nucleotide triphosphate hydrolases"/>
    <property type="match status" value="1"/>
</dbReference>
<dbReference type="Pfam" id="PF08542">
    <property type="entry name" value="Rep_fac_C"/>
    <property type="match status" value="1"/>
</dbReference>
<dbReference type="InterPro" id="IPR047854">
    <property type="entry name" value="RFC_lid"/>
</dbReference>
<gene>
    <name evidence="8" type="ORF">RFI_38189</name>
</gene>